<reference evidence="2 3" key="1">
    <citation type="submission" date="2018-04" db="EMBL/GenBank/DDBJ databases">
        <title>Chitinophaga fuyangensis sp. nov., isolated from soil in a chemical factory.</title>
        <authorList>
            <person name="Chen K."/>
        </authorList>
    </citation>
    <scope>NUCLEOTIDE SEQUENCE [LARGE SCALE GENOMIC DNA]</scope>
    <source>
        <strain evidence="2 3">LY-1</strain>
    </source>
</reference>
<dbReference type="AlphaFoldDB" id="A0A2T7BNT2"/>
<keyword evidence="3" id="KW-1185">Reference proteome</keyword>
<feature type="domain" description="Putative auto-transporter adhesin head GIN" evidence="1">
    <location>
        <begin position="39"/>
        <end position="222"/>
    </location>
</feature>
<dbReference type="RefSeq" id="WP_108685971.1">
    <property type="nucleotide sequence ID" value="NZ_QCYK01000001.1"/>
</dbReference>
<evidence type="ECO:0000313" key="2">
    <source>
        <dbReference type="EMBL" id="PUZ29333.1"/>
    </source>
</evidence>
<accession>A0A2T7BNT2</accession>
<organism evidence="2 3">
    <name type="scientific">Chitinophaga parva</name>
    <dbReference type="NCBI Taxonomy" id="2169414"/>
    <lineage>
        <taxon>Bacteria</taxon>
        <taxon>Pseudomonadati</taxon>
        <taxon>Bacteroidota</taxon>
        <taxon>Chitinophagia</taxon>
        <taxon>Chitinophagales</taxon>
        <taxon>Chitinophagaceae</taxon>
        <taxon>Chitinophaga</taxon>
    </lineage>
</organism>
<sequence>MIKQLVSVCLALSAVVTFSSCEHHRGSGHIVTENHSITEFTRLSVGGQFDVEYTQAPAGNLEISGDDNLMKYVEISNDGGELSIKMRKGGWFDIHKNFTIKVSSAQLEEMNLAGSGHMRFMNDFKGDHRLKTAIAGAGSISGKIDVPEFDAEIAGAGTYNIAGQTRKASISVMGSGDFNGYDLLTEDTQANIAGSGNVHVTASRTLRADIAGSGDVRYKGSPEVSSSIGGSGSVRKG</sequence>
<gene>
    <name evidence="2" type="ORF">DCC81_07695</name>
</gene>
<dbReference type="PANTHER" id="PTHR39200">
    <property type="entry name" value="HYPOTHETICAL EXPORTED PROTEIN"/>
    <property type="match status" value="1"/>
</dbReference>
<protein>
    <recommendedName>
        <fullName evidence="1">Putative auto-transporter adhesin head GIN domain-containing protein</fullName>
    </recommendedName>
</protein>
<name>A0A2T7BNT2_9BACT</name>
<dbReference type="Pfam" id="PF10988">
    <property type="entry name" value="DUF2807"/>
    <property type="match status" value="1"/>
</dbReference>
<dbReference type="Proteomes" id="UP000244450">
    <property type="component" value="Unassembled WGS sequence"/>
</dbReference>
<dbReference type="PANTHER" id="PTHR39200:SF1">
    <property type="entry name" value="AUTO-TRANSPORTER ADHESIN HEAD GIN DOMAIN-CONTAINING PROTEIN-RELATED"/>
    <property type="match status" value="1"/>
</dbReference>
<proteinExistence type="predicted"/>
<comment type="caution">
    <text evidence="2">The sequence shown here is derived from an EMBL/GenBank/DDBJ whole genome shotgun (WGS) entry which is preliminary data.</text>
</comment>
<evidence type="ECO:0000259" key="1">
    <source>
        <dbReference type="Pfam" id="PF10988"/>
    </source>
</evidence>
<evidence type="ECO:0000313" key="3">
    <source>
        <dbReference type="Proteomes" id="UP000244450"/>
    </source>
</evidence>
<dbReference type="PROSITE" id="PS51257">
    <property type="entry name" value="PROKAR_LIPOPROTEIN"/>
    <property type="match status" value="1"/>
</dbReference>
<dbReference type="OrthoDB" id="1014513at2"/>
<dbReference type="Gene3D" id="2.160.20.120">
    <property type="match status" value="1"/>
</dbReference>
<dbReference type="InterPro" id="IPR021255">
    <property type="entry name" value="DUF2807"/>
</dbReference>
<dbReference type="EMBL" id="QCYK01000001">
    <property type="protein sequence ID" value="PUZ29333.1"/>
    <property type="molecule type" value="Genomic_DNA"/>
</dbReference>